<keyword evidence="2" id="KW-1185">Reference proteome</keyword>
<sequence length="63" mass="7328">LLKLILDHKISVIGIKRDTHLRFDLLGILARPNVIMFLIKETERRNEWVLLSKKSVYLVDGGE</sequence>
<protein>
    <submittedName>
        <fullName evidence="1">Uncharacterized protein</fullName>
    </submittedName>
</protein>
<gene>
    <name evidence="1" type="ORF">LDJ79_22550</name>
</gene>
<reference evidence="2" key="1">
    <citation type="submission" date="2023-07" db="EMBL/GenBank/DDBJ databases">
        <title>Molecular identification of indigenous halophilic bacteria isolated from red sea cost, biodegradation of synthetic dyes and assessment of degraded metabolite toxicity.</title>
        <authorList>
            <person name="Chaieb K."/>
            <person name="Altayb H.N."/>
        </authorList>
    </citation>
    <scope>NUCLEOTIDE SEQUENCE [LARGE SCALE GENOMIC DNA]</scope>
    <source>
        <strain evidence="2">K20</strain>
    </source>
</reference>
<accession>A0ABS7YTE6</accession>
<evidence type="ECO:0000313" key="2">
    <source>
        <dbReference type="Proteomes" id="UP001199044"/>
    </source>
</evidence>
<dbReference type="RefSeq" id="WP_225252194.1">
    <property type="nucleotide sequence ID" value="NZ_JAIWIU010000214.1"/>
</dbReference>
<dbReference type="EMBL" id="JAIWIU010000214">
    <property type="protein sequence ID" value="MCA2018911.1"/>
    <property type="molecule type" value="Genomic_DNA"/>
</dbReference>
<feature type="non-terminal residue" evidence="1">
    <location>
        <position position="1"/>
    </location>
</feature>
<dbReference type="Proteomes" id="UP001199044">
    <property type="component" value="Unassembled WGS sequence"/>
</dbReference>
<proteinExistence type="predicted"/>
<organism evidence="1 2">
    <name type="scientific">Vibrio tritonius</name>
    <dbReference type="NCBI Taxonomy" id="1435069"/>
    <lineage>
        <taxon>Bacteria</taxon>
        <taxon>Pseudomonadati</taxon>
        <taxon>Pseudomonadota</taxon>
        <taxon>Gammaproteobacteria</taxon>
        <taxon>Vibrionales</taxon>
        <taxon>Vibrionaceae</taxon>
        <taxon>Vibrio</taxon>
    </lineage>
</organism>
<evidence type="ECO:0000313" key="1">
    <source>
        <dbReference type="EMBL" id="MCA2018911.1"/>
    </source>
</evidence>
<name>A0ABS7YTE6_9VIBR</name>
<comment type="caution">
    <text evidence="1">The sequence shown here is derived from an EMBL/GenBank/DDBJ whole genome shotgun (WGS) entry which is preliminary data.</text>
</comment>